<keyword evidence="6" id="KW-1185">Reference proteome</keyword>
<feature type="coiled-coil region" evidence="3">
    <location>
        <begin position="44"/>
        <end position="104"/>
    </location>
</feature>
<comment type="similarity">
    <text evidence="1">Belongs to the Skp family.</text>
</comment>
<dbReference type="RefSeq" id="WP_321534482.1">
    <property type="nucleotide sequence ID" value="NZ_JARGDL010000001.1"/>
</dbReference>
<evidence type="ECO:0000256" key="2">
    <source>
        <dbReference type="ARBA" id="ARBA00022729"/>
    </source>
</evidence>
<feature type="chain" id="PRO_5042131431" evidence="4">
    <location>
        <begin position="22"/>
        <end position="170"/>
    </location>
</feature>
<name>A0AAE3NZ08_9BACT</name>
<dbReference type="Pfam" id="PF03938">
    <property type="entry name" value="OmpH"/>
    <property type="match status" value="1"/>
</dbReference>
<dbReference type="InterPro" id="IPR024930">
    <property type="entry name" value="Skp_dom_sf"/>
</dbReference>
<dbReference type="EMBL" id="JARGDL010000001">
    <property type="protein sequence ID" value="MDF1610717.1"/>
    <property type="molecule type" value="Genomic_DNA"/>
</dbReference>
<organism evidence="5 6">
    <name type="scientific">Stygiobacter electus</name>
    <dbReference type="NCBI Taxonomy" id="3032292"/>
    <lineage>
        <taxon>Bacteria</taxon>
        <taxon>Pseudomonadati</taxon>
        <taxon>Ignavibacteriota</taxon>
        <taxon>Ignavibacteria</taxon>
        <taxon>Ignavibacteriales</taxon>
        <taxon>Melioribacteraceae</taxon>
        <taxon>Stygiobacter</taxon>
    </lineage>
</organism>
<dbReference type="PANTHER" id="PTHR35089:SF1">
    <property type="entry name" value="CHAPERONE PROTEIN SKP"/>
    <property type="match status" value="1"/>
</dbReference>
<sequence length="170" mass="20274">MKKFGIIFSALIFLIAAQTFAQPKIGYVDSDAIMKQLPDYQDTQKKLDAIIKEWQEELSKLEKDWKTKYDDYEKRKLILSEQKRVEIEKELVELENQVSKYRQDKFGVRGELFQKQEELMKPLNNRVFNAIQQVAKENDYDFIFDRSGDIIFLYAKEQYDVTNLVLEKLK</sequence>
<dbReference type="Gene3D" id="3.30.910.20">
    <property type="entry name" value="Skp domain"/>
    <property type="match status" value="1"/>
</dbReference>
<comment type="caution">
    <text evidence="5">The sequence shown here is derived from an EMBL/GenBank/DDBJ whole genome shotgun (WGS) entry which is preliminary data.</text>
</comment>
<evidence type="ECO:0000256" key="1">
    <source>
        <dbReference type="ARBA" id="ARBA00009091"/>
    </source>
</evidence>
<accession>A0AAE3NZ08</accession>
<evidence type="ECO:0000313" key="5">
    <source>
        <dbReference type="EMBL" id="MDF1610717.1"/>
    </source>
</evidence>
<dbReference type="AlphaFoldDB" id="A0AAE3NZ08"/>
<dbReference type="GO" id="GO:0050821">
    <property type="term" value="P:protein stabilization"/>
    <property type="evidence" value="ECO:0007669"/>
    <property type="project" value="TreeGrafter"/>
</dbReference>
<keyword evidence="2 4" id="KW-0732">Signal</keyword>
<dbReference type="GO" id="GO:0005829">
    <property type="term" value="C:cytosol"/>
    <property type="evidence" value="ECO:0007669"/>
    <property type="project" value="TreeGrafter"/>
</dbReference>
<evidence type="ECO:0000256" key="4">
    <source>
        <dbReference type="SAM" id="SignalP"/>
    </source>
</evidence>
<evidence type="ECO:0000313" key="6">
    <source>
        <dbReference type="Proteomes" id="UP001221302"/>
    </source>
</evidence>
<dbReference type="Proteomes" id="UP001221302">
    <property type="component" value="Unassembled WGS sequence"/>
</dbReference>
<dbReference type="PANTHER" id="PTHR35089">
    <property type="entry name" value="CHAPERONE PROTEIN SKP"/>
    <property type="match status" value="1"/>
</dbReference>
<keyword evidence="3" id="KW-0175">Coiled coil</keyword>
<evidence type="ECO:0000256" key="3">
    <source>
        <dbReference type="SAM" id="Coils"/>
    </source>
</evidence>
<reference evidence="5" key="1">
    <citation type="submission" date="2023-03" db="EMBL/GenBank/DDBJ databases">
        <title>Stygiobacter electus gen. nov., sp. nov., facultatively anaerobic thermotolerant bacterium of the class Ignavibacteria from a well of Yessentuki mineral water deposit.</title>
        <authorList>
            <person name="Podosokorskaya O.A."/>
            <person name="Elcheninov A.G."/>
            <person name="Petrova N.F."/>
            <person name="Zavarzina D.G."/>
            <person name="Kublanov I.V."/>
            <person name="Merkel A.Y."/>
        </authorList>
    </citation>
    <scope>NUCLEOTIDE SEQUENCE</scope>
    <source>
        <strain evidence="5">09-Me</strain>
    </source>
</reference>
<gene>
    <name evidence="5" type="ORF">P0M35_01020</name>
</gene>
<dbReference type="InterPro" id="IPR005632">
    <property type="entry name" value="Chaperone_Skp"/>
</dbReference>
<feature type="signal peptide" evidence="4">
    <location>
        <begin position="1"/>
        <end position="21"/>
    </location>
</feature>
<proteinExistence type="inferred from homology"/>
<protein>
    <submittedName>
        <fullName evidence="5">OmpH family outer membrane protein</fullName>
    </submittedName>
</protein>
<dbReference type="GO" id="GO:0051082">
    <property type="term" value="F:unfolded protein binding"/>
    <property type="evidence" value="ECO:0007669"/>
    <property type="project" value="InterPro"/>
</dbReference>
<dbReference type="SUPFAM" id="SSF111384">
    <property type="entry name" value="OmpH-like"/>
    <property type="match status" value="1"/>
</dbReference>
<dbReference type="SMART" id="SM00935">
    <property type="entry name" value="OmpH"/>
    <property type="match status" value="1"/>
</dbReference>